<evidence type="ECO:0000313" key="1">
    <source>
        <dbReference type="EMBL" id="OIQ96420.1"/>
    </source>
</evidence>
<name>A0A1J5RWF9_9ZZZZ</name>
<organism evidence="1">
    <name type="scientific">mine drainage metagenome</name>
    <dbReference type="NCBI Taxonomy" id="410659"/>
    <lineage>
        <taxon>unclassified sequences</taxon>
        <taxon>metagenomes</taxon>
        <taxon>ecological metagenomes</taxon>
    </lineage>
</organism>
<comment type="caution">
    <text evidence="1">The sequence shown here is derived from an EMBL/GenBank/DDBJ whole genome shotgun (WGS) entry which is preliminary data.</text>
</comment>
<accession>A0A1J5RWF9</accession>
<protein>
    <recommendedName>
        <fullName evidence="2">DUF3014 domain-containing protein</fullName>
    </recommendedName>
</protein>
<dbReference type="InterPro" id="IPR021382">
    <property type="entry name" value="DUF3014"/>
</dbReference>
<dbReference type="EMBL" id="MLJW01000149">
    <property type="protein sequence ID" value="OIQ96420.1"/>
    <property type="molecule type" value="Genomic_DNA"/>
</dbReference>
<dbReference type="AlphaFoldDB" id="A0A1J5RWF9"/>
<dbReference type="Pfam" id="PF11219">
    <property type="entry name" value="DUF3014"/>
    <property type="match status" value="1"/>
</dbReference>
<gene>
    <name evidence="1" type="ORF">GALL_215780</name>
</gene>
<sequence length="267" mass="28872">MKKISGWLVLVVILGAGAAYYYWRQSRPPPPSPPVPVAAQLSAAPAPVAAAPAIRHPVETAPAAPAAPPLPTLAQSDAAMHDELAALLGERSLIALFYPDRIITRIVATIDNLPRPRAPVSMMPVRSVPGALITAGGADSLVIGPDNWARYAPYVAIAQAVDAKKLVDFYVRFYPLFQQAYEGLGYPKGYFNDRLIEAIDDLLAAPDISDPIKLVQPKVLYQFADPKLEARSAGQKIMIRMGSDNAAKVKTKLSEIRQELMARTAKR</sequence>
<proteinExistence type="predicted"/>
<reference evidence="1" key="1">
    <citation type="submission" date="2016-10" db="EMBL/GenBank/DDBJ databases">
        <title>Sequence of Gallionella enrichment culture.</title>
        <authorList>
            <person name="Poehlein A."/>
            <person name="Muehling M."/>
            <person name="Daniel R."/>
        </authorList>
    </citation>
    <scope>NUCLEOTIDE SEQUENCE</scope>
</reference>
<evidence type="ECO:0008006" key="2">
    <source>
        <dbReference type="Google" id="ProtNLM"/>
    </source>
</evidence>